<reference evidence="3 4" key="1">
    <citation type="journal article" date="2014" name="PLoS Genet.">
        <title>Phylogenetically driven sequencing of extremely halophilic archaea reveals strategies for static and dynamic osmo-response.</title>
        <authorList>
            <person name="Becker E.A."/>
            <person name="Seitzer P.M."/>
            <person name="Tritt A."/>
            <person name="Larsen D."/>
            <person name="Krusor M."/>
            <person name="Yao A.I."/>
            <person name="Wu D."/>
            <person name="Madern D."/>
            <person name="Eisen J.A."/>
            <person name="Darling A.E."/>
            <person name="Facciotti M.T."/>
        </authorList>
    </citation>
    <scope>NUCLEOTIDE SEQUENCE [LARGE SCALE GENOMIC DNA]</scope>
    <source>
        <strain evidence="3 4">AJ5</strain>
    </source>
</reference>
<dbReference type="PATRIC" id="fig|358396.7.peg.2479"/>
<dbReference type="Gene3D" id="2.30.29.80">
    <property type="match status" value="1"/>
</dbReference>
<dbReference type="eggNOG" id="arCOG06550">
    <property type="taxonomic scope" value="Archaea"/>
</dbReference>
<name>M0LJA5_NATLA</name>
<dbReference type="Pfam" id="PF07411">
    <property type="entry name" value="DUF1508"/>
    <property type="match status" value="1"/>
</dbReference>
<dbReference type="InParanoid" id="M0LJA5"/>
<evidence type="ECO:0000256" key="1">
    <source>
        <dbReference type="SAM" id="MobiDB-lite"/>
    </source>
</evidence>
<feature type="region of interest" description="Disordered" evidence="1">
    <location>
        <begin position="62"/>
        <end position="193"/>
    </location>
</feature>
<gene>
    <name evidence="3" type="ORF">C445_12236</name>
</gene>
<dbReference type="RefSeq" id="WP_007142159.1">
    <property type="nucleotide sequence ID" value="NZ_AOLZ01000042.1"/>
</dbReference>
<dbReference type="SUPFAM" id="SSF160113">
    <property type="entry name" value="YegP-like"/>
    <property type="match status" value="1"/>
</dbReference>
<evidence type="ECO:0000313" key="4">
    <source>
        <dbReference type="Proteomes" id="UP000011555"/>
    </source>
</evidence>
<dbReference type="eggNOG" id="arCOG04789">
    <property type="taxonomic scope" value="Archaea"/>
</dbReference>
<evidence type="ECO:0000313" key="3">
    <source>
        <dbReference type="EMBL" id="EMA32080.1"/>
    </source>
</evidence>
<sequence length="252" mass="26663">MTDSRTDADRTVERAIDRADLARAFRSFAGALEDGVPVRIADEKGSVSAAVGQRVTLEAGVARDVEGVSGEADGDSDPSTAGLTIDLEWDDPDGSSVRATSREGEDNGEGTDPNGRPTDVVLSPERPSDDASEDSAMATMPPEGVVRDRDASGWTADSTGGADRSDRTPRAAGDAAEDQPDEPTDAGGRTSRFEVYEDRAGEWRWRLVHWNGNIVADSGEGYASRSNAERAVRSVKRIAPAANTVRVADDAE</sequence>
<protein>
    <recommendedName>
        <fullName evidence="2">DUF1508 domain-containing protein</fullName>
    </recommendedName>
</protein>
<dbReference type="EMBL" id="AOLZ01000042">
    <property type="protein sequence ID" value="EMA32080.1"/>
    <property type="molecule type" value="Genomic_DNA"/>
</dbReference>
<proteinExistence type="predicted"/>
<feature type="compositionally biased region" description="Acidic residues" evidence="1">
    <location>
        <begin position="175"/>
        <end position="184"/>
    </location>
</feature>
<evidence type="ECO:0000259" key="2">
    <source>
        <dbReference type="Pfam" id="PF07411"/>
    </source>
</evidence>
<keyword evidence="4" id="KW-1185">Reference proteome</keyword>
<dbReference type="Proteomes" id="UP000011555">
    <property type="component" value="Unassembled WGS sequence"/>
</dbReference>
<dbReference type="InterPro" id="IPR010879">
    <property type="entry name" value="DUF1508"/>
</dbReference>
<accession>M0LJA5</accession>
<dbReference type="AlphaFoldDB" id="M0LJA5"/>
<organism evidence="3 4">
    <name type="scientific">Natronobacterium lacisalsi AJ5</name>
    <dbReference type="NCBI Taxonomy" id="358396"/>
    <lineage>
        <taxon>Archaea</taxon>
        <taxon>Methanobacteriati</taxon>
        <taxon>Methanobacteriota</taxon>
        <taxon>Stenosarchaea group</taxon>
        <taxon>Halobacteria</taxon>
        <taxon>Halobacteriales</taxon>
        <taxon>Natrialbaceae</taxon>
        <taxon>Natronobacterium</taxon>
    </lineage>
</organism>
<feature type="domain" description="DUF1508" evidence="2">
    <location>
        <begin position="198"/>
        <end position="244"/>
    </location>
</feature>
<comment type="caution">
    <text evidence="3">The sequence shown here is derived from an EMBL/GenBank/DDBJ whole genome shotgun (WGS) entry which is preliminary data.</text>
</comment>
<dbReference type="InterPro" id="IPR036913">
    <property type="entry name" value="YegP-like_sf"/>
</dbReference>